<protein>
    <submittedName>
        <fullName evidence="1">Uncharacterized protein</fullName>
    </submittedName>
</protein>
<sequence>MENTYEPNPTQARLVNLFIRLSVRDQNRYVAYPSPRNQPVRTAPSIVRMQVNELTPPHSKYQ</sequence>
<accession>A0A124GN48</accession>
<proteinExistence type="predicted"/>
<organism evidence="1">
    <name type="scientific">Picea glauca</name>
    <name type="common">White spruce</name>
    <name type="synonym">Pinus glauca</name>
    <dbReference type="NCBI Taxonomy" id="3330"/>
    <lineage>
        <taxon>Eukaryota</taxon>
        <taxon>Viridiplantae</taxon>
        <taxon>Streptophyta</taxon>
        <taxon>Embryophyta</taxon>
        <taxon>Tracheophyta</taxon>
        <taxon>Spermatophyta</taxon>
        <taxon>Pinopsida</taxon>
        <taxon>Pinidae</taxon>
        <taxon>Conifers I</taxon>
        <taxon>Pinales</taxon>
        <taxon>Pinaceae</taxon>
        <taxon>Picea</taxon>
    </lineage>
</organism>
<geneLocation type="mitochondrion" evidence="1"/>
<gene>
    <name evidence="1" type="ORF">ABT39_MTgene5895</name>
</gene>
<keyword evidence="1" id="KW-0496">Mitochondrion</keyword>
<reference evidence="1" key="1">
    <citation type="journal article" date="2015" name="Genome Biol. Evol.">
        <title>Organellar Genomes of White Spruce (Picea glauca): Assembly and Annotation.</title>
        <authorList>
            <person name="Jackman S.D."/>
            <person name="Warren R.L."/>
            <person name="Gibb E.A."/>
            <person name="Vandervalk B.P."/>
            <person name="Mohamadi H."/>
            <person name="Chu J."/>
            <person name="Raymond A."/>
            <person name="Pleasance S."/>
            <person name="Coope R."/>
            <person name="Wildung M.R."/>
            <person name="Ritland C.E."/>
            <person name="Bousquet J."/>
            <person name="Jones S.J."/>
            <person name="Bohlmann J."/>
            <person name="Birol I."/>
        </authorList>
    </citation>
    <scope>NUCLEOTIDE SEQUENCE [LARGE SCALE GENOMIC DNA]</scope>
    <source>
        <tissue evidence="1">Flushing bud</tissue>
    </source>
</reference>
<dbReference type="AlphaFoldDB" id="A0A124GN48"/>
<comment type="caution">
    <text evidence="1">The sequence shown here is derived from an EMBL/GenBank/DDBJ whole genome shotgun (WGS) entry which is preliminary data.</text>
</comment>
<evidence type="ECO:0000313" key="1">
    <source>
        <dbReference type="EMBL" id="KUM47708.1"/>
    </source>
</evidence>
<name>A0A124GN48_PICGL</name>
<dbReference type="EMBL" id="LKAM01000007">
    <property type="protein sequence ID" value="KUM47708.1"/>
    <property type="molecule type" value="Genomic_DNA"/>
</dbReference>